<dbReference type="SUPFAM" id="SSF51556">
    <property type="entry name" value="Metallo-dependent hydrolases"/>
    <property type="match status" value="1"/>
</dbReference>
<organism evidence="7 8">
    <name type="scientific">Labrys miyagiensis</name>
    <dbReference type="NCBI Taxonomy" id="346912"/>
    <lineage>
        <taxon>Bacteria</taxon>
        <taxon>Pseudomonadati</taxon>
        <taxon>Pseudomonadota</taxon>
        <taxon>Alphaproteobacteria</taxon>
        <taxon>Hyphomicrobiales</taxon>
        <taxon>Xanthobacteraceae</taxon>
        <taxon>Labrys</taxon>
    </lineage>
</organism>
<keyword evidence="3 5" id="KW-0378">Hydrolase</keyword>
<dbReference type="PANTHER" id="PTHR11113:SF14">
    <property type="entry name" value="N-ACETYLGLUCOSAMINE-6-PHOSPHATE DEACETYLASE"/>
    <property type="match status" value="1"/>
</dbReference>
<dbReference type="Gene3D" id="2.30.40.10">
    <property type="entry name" value="Urease, subunit C, domain 1"/>
    <property type="match status" value="1"/>
</dbReference>
<evidence type="ECO:0000256" key="5">
    <source>
        <dbReference type="PIRNR" id="PIRNR038994"/>
    </source>
</evidence>
<keyword evidence="2" id="KW-0479">Metal-binding</keyword>
<evidence type="ECO:0000256" key="1">
    <source>
        <dbReference type="ARBA" id="ARBA00010716"/>
    </source>
</evidence>
<dbReference type="InterPro" id="IPR011059">
    <property type="entry name" value="Metal-dep_hydrolase_composite"/>
</dbReference>
<dbReference type="PIRSF" id="PIRSF038994">
    <property type="entry name" value="NagA"/>
    <property type="match status" value="1"/>
</dbReference>
<comment type="similarity">
    <text evidence="1 5">Belongs to the metallo-dependent hydrolases superfamily. NagA family.</text>
</comment>
<comment type="caution">
    <text evidence="7">The sequence shown here is derived from an EMBL/GenBank/DDBJ whole genome shotgun (WGS) entry which is preliminary data.</text>
</comment>
<evidence type="ECO:0000256" key="3">
    <source>
        <dbReference type="ARBA" id="ARBA00022801"/>
    </source>
</evidence>
<dbReference type="Proteomes" id="UP001156882">
    <property type="component" value="Unassembled WGS sequence"/>
</dbReference>
<dbReference type="PANTHER" id="PTHR11113">
    <property type="entry name" value="N-ACETYLGLUCOSAMINE-6-PHOSPHATE DEACETYLASE"/>
    <property type="match status" value="1"/>
</dbReference>
<keyword evidence="4 5" id="KW-0119">Carbohydrate metabolism</keyword>
<evidence type="ECO:0000313" key="8">
    <source>
        <dbReference type="Proteomes" id="UP001156882"/>
    </source>
</evidence>
<dbReference type="InterPro" id="IPR003764">
    <property type="entry name" value="GlcNAc_6-P_deAcase"/>
</dbReference>
<sequence length="372" mass="39181">MAVSSEAVLAGSILTPSGWVKGRLLFEGRRILRAEGEALAPTEAPKPPHVIPGFIDLHVHGGDGHDYSGGEEAIRHFIRFHAASGTVAIAPTTATAPVEVLDRALADIERVRNSRQAGEPTVLGAHLEGPFINPDKLGAQMNVPLAGNVALALRWADRSRLVVATVAPEIPGGVEVVEALTARGCRVQIGHSLASASETATAFGRGMAGFTHLFNAMSGVDHREPGVAAYALARGRYAEMICDLHHVHPTVLLAAWRAIPRLYAITDATTFAGRPDGEYRTDSRTVIKKGLRITLANGTTLAGSAITMLDAFRNLVSLGLSLAEASELCATRQAEYLALADLGRIVPGALASVVVLEEGLALGSVWVEGEEI</sequence>
<evidence type="ECO:0000259" key="6">
    <source>
        <dbReference type="Pfam" id="PF01979"/>
    </source>
</evidence>
<dbReference type="InterPro" id="IPR006680">
    <property type="entry name" value="Amidohydro-rel"/>
</dbReference>
<dbReference type="RefSeq" id="WP_284312271.1">
    <property type="nucleotide sequence ID" value="NZ_BSPC01000022.1"/>
</dbReference>
<protein>
    <submittedName>
        <fullName evidence="7">N-acetylglucosamine-6-phosphate deacetylase</fullName>
    </submittedName>
</protein>
<reference evidence="8" key="1">
    <citation type="journal article" date="2019" name="Int. J. Syst. Evol. Microbiol.">
        <title>The Global Catalogue of Microorganisms (GCM) 10K type strain sequencing project: providing services to taxonomists for standard genome sequencing and annotation.</title>
        <authorList>
            <consortium name="The Broad Institute Genomics Platform"/>
            <consortium name="The Broad Institute Genome Sequencing Center for Infectious Disease"/>
            <person name="Wu L."/>
            <person name="Ma J."/>
        </authorList>
    </citation>
    <scope>NUCLEOTIDE SEQUENCE [LARGE SCALE GENOMIC DNA]</scope>
    <source>
        <strain evidence="8">NBRC 101365</strain>
    </source>
</reference>
<dbReference type="InterPro" id="IPR032466">
    <property type="entry name" value="Metal_Hydrolase"/>
</dbReference>
<name>A0ABQ6CG78_9HYPH</name>
<gene>
    <name evidence="7" type="ORF">GCM10007874_23700</name>
</gene>
<evidence type="ECO:0000313" key="7">
    <source>
        <dbReference type="EMBL" id="GLS19353.1"/>
    </source>
</evidence>
<evidence type="ECO:0000256" key="4">
    <source>
        <dbReference type="ARBA" id="ARBA00023277"/>
    </source>
</evidence>
<feature type="domain" description="Amidohydrolase-related" evidence="6">
    <location>
        <begin position="50"/>
        <end position="357"/>
    </location>
</feature>
<dbReference type="Gene3D" id="3.20.20.140">
    <property type="entry name" value="Metal-dependent hydrolases"/>
    <property type="match status" value="1"/>
</dbReference>
<dbReference type="EMBL" id="BSPC01000022">
    <property type="protein sequence ID" value="GLS19353.1"/>
    <property type="molecule type" value="Genomic_DNA"/>
</dbReference>
<accession>A0ABQ6CG78</accession>
<keyword evidence="8" id="KW-1185">Reference proteome</keyword>
<dbReference type="Pfam" id="PF01979">
    <property type="entry name" value="Amidohydro_1"/>
    <property type="match status" value="1"/>
</dbReference>
<evidence type="ECO:0000256" key="2">
    <source>
        <dbReference type="ARBA" id="ARBA00022723"/>
    </source>
</evidence>
<proteinExistence type="inferred from homology"/>